<accession>A0ABN0XJ98</accession>
<organism evidence="1 2">
    <name type="scientific">Alkalibacterium iburiense</name>
    <dbReference type="NCBI Taxonomy" id="290589"/>
    <lineage>
        <taxon>Bacteria</taxon>
        <taxon>Bacillati</taxon>
        <taxon>Bacillota</taxon>
        <taxon>Bacilli</taxon>
        <taxon>Lactobacillales</taxon>
        <taxon>Carnobacteriaceae</taxon>
        <taxon>Alkalibacterium</taxon>
    </lineage>
</organism>
<protein>
    <submittedName>
        <fullName evidence="1">Uncharacterized protein</fullName>
    </submittedName>
</protein>
<proteinExistence type="predicted"/>
<dbReference type="EMBL" id="BAAACW010000110">
    <property type="protein sequence ID" value="GAA0365705.1"/>
    <property type="molecule type" value="Genomic_DNA"/>
</dbReference>
<dbReference type="Proteomes" id="UP001501166">
    <property type="component" value="Unassembled WGS sequence"/>
</dbReference>
<sequence length="99" mass="11723">MDRKRMLESAKKFDIDIEFNVDKPGVYDENSGSFYTFEELLGDLLPSEESINTSLINKNNKILMDSYKRNYNMHKANEYSKSNEEYKYNTLPKVHKWVA</sequence>
<gene>
    <name evidence="1" type="ORF">GCM10008932_17360</name>
</gene>
<keyword evidence="2" id="KW-1185">Reference proteome</keyword>
<reference evidence="1 2" key="1">
    <citation type="journal article" date="2019" name="Int. J. Syst. Evol. Microbiol.">
        <title>The Global Catalogue of Microorganisms (GCM) 10K type strain sequencing project: providing services to taxonomists for standard genome sequencing and annotation.</title>
        <authorList>
            <consortium name="The Broad Institute Genomics Platform"/>
            <consortium name="The Broad Institute Genome Sequencing Center for Infectious Disease"/>
            <person name="Wu L."/>
            <person name="Ma J."/>
        </authorList>
    </citation>
    <scope>NUCLEOTIDE SEQUENCE [LARGE SCALE GENOMIC DNA]</scope>
    <source>
        <strain evidence="1 2">JCM 12662</strain>
    </source>
</reference>
<comment type="caution">
    <text evidence="1">The sequence shown here is derived from an EMBL/GenBank/DDBJ whole genome shotgun (WGS) entry which is preliminary data.</text>
</comment>
<name>A0ABN0XJ98_9LACT</name>
<evidence type="ECO:0000313" key="1">
    <source>
        <dbReference type="EMBL" id="GAA0365705.1"/>
    </source>
</evidence>
<dbReference type="RefSeq" id="WP_343755740.1">
    <property type="nucleotide sequence ID" value="NZ_BAAACW010000110.1"/>
</dbReference>
<evidence type="ECO:0000313" key="2">
    <source>
        <dbReference type="Proteomes" id="UP001501166"/>
    </source>
</evidence>